<reference evidence="14" key="1">
    <citation type="journal article" date="2015" name="Proc. Natl. Acad. Sci. U.S.A.">
        <title>Networks of energetic and metabolic interactions define dynamics in microbial communities.</title>
        <authorList>
            <person name="Embree M."/>
            <person name="Liu J.K."/>
            <person name="Al-Bassam M.M."/>
            <person name="Zengler K."/>
        </authorList>
    </citation>
    <scope>NUCLEOTIDE SEQUENCE</scope>
</reference>
<dbReference type="PANTHER" id="PTHR46382">
    <property type="entry name" value="PHOSPHATIDATE CYTIDYLYLTRANSFERASE"/>
    <property type="match status" value="1"/>
</dbReference>
<evidence type="ECO:0000256" key="13">
    <source>
        <dbReference type="SAM" id="Phobius"/>
    </source>
</evidence>
<evidence type="ECO:0000256" key="7">
    <source>
        <dbReference type="ARBA" id="ARBA00022695"/>
    </source>
</evidence>
<dbReference type="EMBL" id="LNQE01000281">
    <property type="protein sequence ID" value="KUG27852.1"/>
    <property type="molecule type" value="Genomic_DNA"/>
</dbReference>
<feature type="transmembrane region" description="Helical" evidence="13">
    <location>
        <begin position="48"/>
        <end position="69"/>
    </location>
</feature>
<dbReference type="GO" id="GO:0005886">
    <property type="term" value="C:plasma membrane"/>
    <property type="evidence" value="ECO:0007669"/>
    <property type="project" value="UniProtKB-SubCell"/>
</dbReference>
<dbReference type="GO" id="GO:0016024">
    <property type="term" value="P:CDP-diacylglycerol biosynthetic process"/>
    <property type="evidence" value="ECO:0007669"/>
    <property type="project" value="TreeGrafter"/>
</dbReference>
<protein>
    <submittedName>
        <fullName evidence="14">Phosphatidate cytidylyltransferase</fullName>
        <ecNumber evidence="14">2.7.7.41</ecNumber>
    </submittedName>
</protein>
<keyword evidence="5 14" id="KW-0808">Transferase</keyword>
<evidence type="ECO:0000256" key="1">
    <source>
        <dbReference type="ARBA" id="ARBA00004651"/>
    </source>
</evidence>
<comment type="subcellular location">
    <subcellularLocation>
        <location evidence="1">Cell membrane</location>
        <topology evidence="1">Multi-pass membrane protein</topology>
    </subcellularLocation>
</comment>
<dbReference type="PROSITE" id="PS01315">
    <property type="entry name" value="CDS"/>
    <property type="match status" value="1"/>
</dbReference>
<comment type="caution">
    <text evidence="14">The sequence shown here is derived from an EMBL/GenBank/DDBJ whole genome shotgun (WGS) entry which is preliminary data.</text>
</comment>
<gene>
    <name evidence="14" type="ORF">ASZ90_002290</name>
</gene>
<feature type="transmembrane region" description="Helical" evidence="13">
    <location>
        <begin position="76"/>
        <end position="97"/>
    </location>
</feature>
<evidence type="ECO:0000256" key="9">
    <source>
        <dbReference type="ARBA" id="ARBA00023098"/>
    </source>
</evidence>
<sequence>MLLVPAVIAAVLAGGWVLFFMVFAASVLGLWEFFALRAGPGSGSGSGFGWKTVAPAVAGAALTLPLLTGFRDSDSVLVLGVLLGAVWIEKAAFLVGFGRGGPDGPPPAFPGALVAGLLYVPCALGFFLRFSPAEVFFVISAVAASDAGAYYSGSLCGGPKLWPAVSPKKTWAGGLGGLALCVGWCLLYGTLWGQETGAMSWVWLAVGLNVASQGGDFYESALKRVAGIKDSGRLLPGHGGILDRMDGLLPATLVYAWASGNATYFV</sequence>
<accession>A0A0W8G489</accession>
<keyword evidence="7 14" id="KW-0548">Nucleotidyltransferase</keyword>
<dbReference type="InterPro" id="IPR000374">
    <property type="entry name" value="PC_trans"/>
</dbReference>
<dbReference type="Pfam" id="PF01148">
    <property type="entry name" value="CTP_transf_1"/>
    <property type="match status" value="1"/>
</dbReference>
<feature type="transmembrane region" description="Helical" evidence="13">
    <location>
        <begin position="135"/>
        <end position="151"/>
    </location>
</feature>
<proteinExistence type="inferred from homology"/>
<evidence type="ECO:0000256" key="6">
    <source>
        <dbReference type="ARBA" id="ARBA00022692"/>
    </source>
</evidence>
<keyword evidence="8 13" id="KW-1133">Transmembrane helix</keyword>
<evidence type="ECO:0000313" key="14">
    <source>
        <dbReference type="EMBL" id="KUG27852.1"/>
    </source>
</evidence>
<dbReference type="PANTHER" id="PTHR46382:SF1">
    <property type="entry name" value="PHOSPHATIDATE CYTIDYLYLTRANSFERASE"/>
    <property type="match status" value="1"/>
</dbReference>
<evidence type="ECO:0000256" key="8">
    <source>
        <dbReference type="ARBA" id="ARBA00022989"/>
    </source>
</evidence>
<keyword evidence="10 13" id="KW-0472">Membrane</keyword>
<keyword evidence="12" id="KW-1208">Phospholipid metabolism</keyword>
<feature type="transmembrane region" description="Helical" evidence="13">
    <location>
        <begin position="109"/>
        <end position="128"/>
    </location>
</feature>
<comment type="similarity">
    <text evidence="2">Belongs to the CDS family.</text>
</comment>
<dbReference type="GO" id="GO:0004605">
    <property type="term" value="F:phosphatidate cytidylyltransferase activity"/>
    <property type="evidence" value="ECO:0007669"/>
    <property type="project" value="UniProtKB-EC"/>
</dbReference>
<evidence type="ECO:0000256" key="2">
    <source>
        <dbReference type="ARBA" id="ARBA00010185"/>
    </source>
</evidence>
<keyword evidence="9" id="KW-0443">Lipid metabolism</keyword>
<evidence type="ECO:0000256" key="12">
    <source>
        <dbReference type="ARBA" id="ARBA00023264"/>
    </source>
</evidence>
<feature type="transmembrane region" description="Helical" evidence="13">
    <location>
        <begin position="171"/>
        <end position="191"/>
    </location>
</feature>
<dbReference type="EC" id="2.7.7.41" evidence="14"/>
<keyword evidence="11" id="KW-0594">Phospholipid biosynthesis</keyword>
<organism evidence="14">
    <name type="scientific">hydrocarbon metagenome</name>
    <dbReference type="NCBI Taxonomy" id="938273"/>
    <lineage>
        <taxon>unclassified sequences</taxon>
        <taxon>metagenomes</taxon>
        <taxon>ecological metagenomes</taxon>
    </lineage>
</organism>
<evidence type="ECO:0000256" key="10">
    <source>
        <dbReference type="ARBA" id="ARBA00023136"/>
    </source>
</evidence>
<evidence type="ECO:0000256" key="5">
    <source>
        <dbReference type="ARBA" id="ARBA00022679"/>
    </source>
</evidence>
<name>A0A0W8G489_9ZZZZ</name>
<evidence type="ECO:0000256" key="3">
    <source>
        <dbReference type="ARBA" id="ARBA00022475"/>
    </source>
</evidence>
<keyword evidence="6 13" id="KW-0812">Transmembrane</keyword>
<keyword evidence="3" id="KW-1003">Cell membrane</keyword>
<evidence type="ECO:0000256" key="11">
    <source>
        <dbReference type="ARBA" id="ARBA00023209"/>
    </source>
</evidence>
<dbReference type="AlphaFoldDB" id="A0A0W8G489"/>
<evidence type="ECO:0000256" key="4">
    <source>
        <dbReference type="ARBA" id="ARBA00022516"/>
    </source>
</evidence>
<keyword evidence="4" id="KW-0444">Lipid biosynthesis</keyword>